<keyword evidence="3 7" id="KW-0547">Nucleotide-binding</keyword>
<dbReference type="AlphaFoldDB" id="A0A1J5FPF4"/>
<feature type="active site" description="Charge relay system" evidence="7">
    <location>
        <position position="154"/>
    </location>
</feature>
<evidence type="ECO:0000256" key="2">
    <source>
        <dbReference type="ARBA" id="ARBA00022598"/>
    </source>
</evidence>
<evidence type="ECO:0000256" key="7">
    <source>
        <dbReference type="HAMAP-Rule" id="MF_00120"/>
    </source>
</evidence>
<dbReference type="EC" id="6.3.5.7" evidence="7"/>
<dbReference type="InterPro" id="IPR036928">
    <property type="entry name" value="AS_sf"/>
</dbReference>
<feature type="active site" description="Acyl-ester intermediate" evidence="7">
    <location>
        <position position="178"/>
    </location>
</feature>
<dbReference type="GO" id="GO:0006412">
    <property type="term" value="P:translation"/>
    <property type="evidence" value="ECO:0007669"/>
    <property type="project" value="UniProtKB-UniRule"/>
</dbReference>
<keyword evidence="4 7" id="KW-0067">ATP-binding</keyword>
<sequence>MKLNELTIKQAHDSLVKKEFTAVELTGSCLDEIKKTDQQIRAFITVTLEQALAKAKQVDQKIAQGDSISDLAGIPYAAKDIFCVANIKTTAGSKILENFIAPYESTTTARLKKQDAVLVGKTNLDEFAMGSSTENSGFFPTHNPHDLERVPGGSSGGSAAALAAGHCLYALGTDTGGSIRQPAAMCGVVGVKPTYGRTSRYGVIAMASSLDTIGYFAKNIEDAAIILQAVAGDDEKESTSSNIALDHYSEEIKKDVRGLKIGIPQEYFELEGLDPEVKKIIAKAIKKIEEITGSRAREISLPHTDYALACYYIIMPAEVSSNLARYDGIKYGLSEKSQDLLGSYLKSRAQGFGAEVKRRIILGTYSLSYGYYDAYYKKALAVRTLVKKDFDQAFKLVDVILAPTTPTPAFKLGEKIGDPLQMYASDIFTIPASLAGLPALSLPCGQIGQLPVGLQIIGQQFDEKTILRLGHYYEQNRK</sequence>
<dbReference type="SUPFAM" id="SSF75304">
    <property type="entry name" value="Amidase signature (AS) enzymes"/>
    <property type="match status" value="1"/>
</dbReference>
<evidence type="ECO:0000259" key="8">
    <source>
        <dbReference type="Pfam" id="PF01425"/>
    </source>
</evidence>
<dbReference type="HAMAP" id="MF_00120">
    <property type="entry name" value="GatA"/>
    <property type="match status" value="1"/>
</dbReference>
<evidence type="ECO:0000256" key="1">
    <source>
        <dbReference type="ARBA" id="ARBA00008069"/>
    </source>
</evidence>
<dbReference type="EMBL" id="MNYR01000003">
    <property type="protein sequence ID" value="OIP56920.1"/>
    <property type="molecule type" value="Genomic_DNA"/>
</dbReference>
<dbReference type="Gene3D" id="3.90.1300.10">
    <property type="entry name" value="Amidase signature (AS) domain"/>
    <property type="match status" value="1"/>
</dbReference>
<organism evidence="9 10">
    <name type="scientific">Candidatus Kuenenbacteria bacterium CG2_30_39_24</name>
    <dbReference type="NCBI Taxonomy" id="1805236"/>
    <lineage>
        <taxon>Bacteria</taxon>
        <taxon>Candidatus Kueneniibacteriota</taxon>
    </lineage>
</organism>
<accession>A0A1J5FPF4</accession>
<evidence type="ECO:0000256" key="3">
    <source>
        <dbReference type="ARBA" id="ARBA00022741"/>
    </source>
</evidence>
<dbReference type="PROSITE" id="PS00571">
    <property type="entry name" value="AMIDASES"/>
    <property type="match status" value="1"/>
</dbReference>
<reference evidence="9 10" key="1">
    <citation type="journal article" date="2016" name="Environ. Microbiol.">
        <title>Genomic resolution of a cold subsurface aquifer community provides metabolic insights for novel microbes adapted to high CO concentrations.</title>
        <authorList>
            <person name="Probst A.J."/>
            <person name="Castelle C.J."/>
            <person name="Singh A."/>
            <person name="Brown C.T."/>
            <person name="Anantharaman K."/>
            <person name="Sharon I."/>
            <person name="Hug L.A."/>
            <person name="Burstein D."/>
            <person name="Emerson J.B."/>
            <person name="Thomas B.C."/>
            <person name="Banfield J.F."/>
        </authorList>
    </citation>
    <scope>NUCLEOTIDE SEQUENCE [LARGE SCALE GENOMIC DNA]</scope>
    <source>
        <strain evidence="9">CG2_30_39_24</strain>
    </source>
</reference>
<evidence type="ECO:0000313" key="9">
    <source>
        <dbReference type="EMBL" id="OIP56920.1"/>
    </source>
</evidence>
<keyword evidence="9" id="KW-0808">Transferase</keyword>
<protein>
    <recommendedName>
        <fullName evidence="7">Glutamyl-tRNA(Gln) amidotransferase subunit A</fullName>
        <shortName evidence="7">Glu-ADT subunit A</shortName>
        <ecNumber evidence="7">6.3.5.7</ecNumber>
    </recommendedName>
</protein>
<comment type="catalytic activity">
    <reaction evidence="6 7">
        <text>L-glutamyl-tRNA(Gln) + L-glutamine + ATP + H2O = L-glutaminyl-tRNA(Gln) + L-glutamate + ADP + phosphate + H(+)</text>
        <dbReference type="Rhea" id="RHEA:17521"/>
        <dbReference type="Rhea" id="RHEA-COMP:9681"/>
        <dbReference type="Rhea" id="RHEA-COMP:9684"/>
        <dbReference type="ChEBI" id="CHEBI:15377"/>
        <dbReference type="ChEBI" id="CHEBI:15378"/>
        <dbReference type="ChEBI" id="CHEBI:29985"/>
        <dbReference type="ChEBI" id="CHEBI:30616"/>
        <dbReference type="ChEBI" id="CHEBI:43474"/>
        <dbReference type="ChEBI" id="CHEBI:58359"/>
        <dbReference type="ChEBI" id="CHEBI:78520"/>
        <dbReference type="ChEBI" id="CHEBI:78521"/>
        <dbReference type="ChEBI" id="CHEBI:456216"/>
        <dbReference type="EC" id="6.3.5.7"/>
    </reaction>
</comment>
<dbReference type="STRING" id="1805236.AUK13_00130"/>
<name>A0A1J5FPF4_9BACT</name>
<evidence type="ECO:0000256" key="4">
    <source>
        <dbReference type="ARBA" id="ARBA00022840"/>
    </source>
</evidence>
<evidence type="ECO:0000313" key="10">
    <source>
        <dbReference type="Proteomes" id="UP000183922"/>
    </source>
</evidence>
<dbReference type="GO" id="GO:0016740">
    <property type="term" value="F:transferase activity"/>
    <property type="evidence" value="ECO:0007669"/>
    <property type="project" value="UniProtKB-KW"/>
</dbReference>
<dbReference type="NCBIfam" id="TIGR00132">
    <property type="entry name" value="gatA"/>
    <property type="match status" value="1"/>
</dbReference>
<dbReference type="PANTHER" id="PTHR11895:SF151">
    <property type="entry name" value="GLUTAMYL-TRNA(GLN) AMIDOTRANSFERASE SUBUNIT A"/>
    <property type="match status" value="1"/>
</dbReference>
<dbReference type="PANTHER" id="PTHR11895">
    <property type="entry name" value="TRANSAMIDASE"/>
    <property type="match status" value="1"/>
</dbReference>
<comment type="similarity">
    <text evidence="1 7">Belongs to the amidase family. GatA subfamily.</text>
</comment>
<comment type="function">
    <text evidence="7">Allows the formation of correctly charged Gln-tRNA(Gln) through the transamidation of misacylated Glu-tRNA(Gln) in organisms which lack glutaminyl-tRNA synthetase. The reaction takes place in the presence of glutamine and ATP through an activated gamma-phospho-Glu-tRNA(Gln).</text>
</comment>
<evidence type="ECO:0000256" key="5">
    <source>
        <dbReference type="ARBA" id="ARBA00022917"/>
    </source>
</evidence>
<dbReference type="InterPro" id="IPR000120">
    <property type="entry name" value="Amidase"/>
</dbReference>
<gene>
    <name evidence="7 9" type="primary">gatA</name>
    <name evidence="9" type="ORF">AUK13_00130</name>
</gene>
<evidence type="ECO:0000256" key="6">
    <source>
        <dbReference type="ARBA" id="ARBA00047407"/>
    </source>
</evidence>
<keyword evidence="2 7" id="KW-0436">Ligase</keyword>
<dbReference type="Pfam" id="PF01425">
    <property type="entry name" value="Amidase"/>
    <property type="match status" value="1"/>
</dbReference>
<dbReference type="GO" id="GO:0030956">
    <property type="term" value="C:glutamyl-tRNA(Gln) amidotransferase complex"/>
    <property type="evidence" value="ECO:0007669"/>
    <property type="project" value="InterPro"/>
</dbReference>
<dbReference type="InterPro" id="IPR020556">
    <property type="entry name" value="Amidase_CS"/>
</dbReference>
<comment type="caution">
    <text evidence="9">The sequence shown here is derived from an EMBL/GenBank/DDBJ whole genome shotgun (WGS) entry which is preliminary data.</text>
</comment>
<dbReference type="GO" id="GO:0050567">
    <property type="term" value="F:glutaminyl-tRNA synthase (glutamine-hydrolyzing) activity"/>
    <property type="evidence" value="ECO:0007669"/>
    <property type="project" value="UniProtKB-UniRule"/>
</dbReference>
<feature type="active site" description="Charge relay system" evidence="7">
    <location>
        <position position="79"/>
    </location>
</feature>
<dbReference type="InterPro" id="IPR023631">
    <property type="entry name" value="Amidase_dom"/>
</dbReference>
<proteinExistence type="inferred from homology"/>
<keyword evidence="5 7" id="KW-0648">Protein biosynthesis</keyword>
<dbReference type="GO" id="GO:0005524">
    <property type="term" value="F:ATP binding"/>
    <property type="evidence" value="ECO:0007669"/>
    <property type="project" value="UniProtKB-KW"/>
</dbReference>
<dbReference type="Proteomes" id="UP000183922">
    <property type="component" value="Unassembled WGS sequence"/>
</dbReference>
<feature type="domain" description="Amidase" evidence="8">
    <location>
        <begin position="24"/>
        <end position="467"/>
    </location>
</feature>
<dbReference type="InterPro" id="IPR004412">
    <property type="entry name" value="GatA"/>
</dbReference>
<comment type="subunit">
    <text evidence="7">Heterotrimer of A, B and C subunits.</text>
</comment>